<evidence type="ECO:0000313" key="2">
    <source>
        <dbReference type="EMBL" id="KAK9875587.1"/>
    </source>
</evidence>
<evidence type="ECO:0000259" key="1">
    <source>
        <dbReference type="Pfam" id="PF13863"/>
    </source>
</evidence>
<evidence type="ECO:0000313" key="3">
    <source>
        <dbReference type="Proteomes" id="UP001431783"/>
    </source>
</evidence>
<dbReference type="Pfam" id="PF13863">
    <property type="entry name" value="DUF4200"/>
    <property type="match status" value="1"/>
</dbReference>
<name>A0AAW1U4G3_9CUCU</name>
<reference evidence="2 3" key="1">
    <citation type="submission" date="2023-03" db="EMBL/GenBank/DDBJ databases">
        <title>Genome insight into feeding habits of ladybird beetles.</title>
        <authorList>
            <person name="Li H.-S."/>
            <person name="Huang Y.-H."/>
            <person name="Pang H."/>
        </authorList>
    </citation>
    <scope>NUCLEOTIDE SEQUENCE [LARGE SCALE GENOMIC DNA]</scope>
    <source>
        <strain evidence="2">SYSU_2023b</strain>
        <tissue evidence="2">Whole body</tissue>
    </source>
</reference>
<organism evidence="2 3">
    <name type="scientific">Henosepilachna vigintioctopunctata</name>
    <dbReference type="NCBI Taxonomy" id="420089"/>
    <lineage>
        <taxon>Eukaryota</taxon>
        <taxon>Metazoa</taxon>
        <taxon>Ecdysozoa</taxon>
        <taxon>Arthropoda</taxon>
        <taxon>Hexapoda</taxon>
        <taxon>Insecta</taxon>
        <taxon>Pterygota</taxon>
        <taxon>Neoptera</taxon>
        <taxon>Endopterygota</taxon>
        <taxon>Coleoptera</taxon>
        <taxon>Polyphaga</taxon>
        <taxon>Cucujiformia</taxon>
        <taxon>Coccinelloidea</taxon>
        <taxon>Coccinellidae</taxon>
        <taxon>Epilachninae</taxon>
        <taxon>Epilachnini</taxon>
        <taxon>Henosepilachna</taxon>
    </lineage>
</organism>
<feature type="domain" description="DUF4200" evidence="1">
    <location>
        <begin position="86"/>
        <end position="177"/>
    </location>
</feature>
<dbReference type="EMBL" id="JARQZJ010000034">
    <property type="protein sequence ID" value="KAK9875587.1"/>
    <property type="molecule type" value="Genomic_DNA"/>
</dbReference>
<dbReference type="AlphaFoldDB" id="A0AAW1U4G3"/>
<dbReference type="InterPro" id="IPR025252">
    <property type="entry name" value="DUF4200"/>
</dbReference>
<protein>
    <recommendedName>
        <fullName evidence="1">DUF4200 domain-containing protein</fullName>
    </recommendedName>
</protein>
<sequence length="328" mass="38277">MAQKKYSIKGHENDLIPTKVGPRLIRPKFGPSKILRVDALNNPPNFNGDEGAQNIQEIYIKARKKLDKAVIVTSRRRQQLLSEGLQKLDEQWGSLEKKENQFRGVVRKFNKFVKENLIKRERFIQSTKRNQEHFRRYSGDTAKLKEKKNHLETILDQMKTEISKHSIYENFLETVITTSIEFKTVFSFVSRFKVLMATLEDTTAKFVKNKFLLLHLMVQINKDARQKSIALNEMMNRLCLLGPVLNDVVTRNIANERIICDVHQEAIKTMADVQGTLDFMNLLYQYVCSRERKAAIYSNGDYKNQMMAIRKALGHFEKVLKLCEAREY</sequence>
<keyword evidence="3" id="KW-1185">Reference proteome</keyword>
<comment type="caution">
    <text evidence="2">The sequence shown here is derived from an EMBL/GenBank/DDBJ whole genome shotgun (WGS) entry which is preliminary data.</text>
</comment>
<gene>
    <name evidence="2" type="ORF">WA026_009390</name>
</gene>
<dbReference type="Proteomes" id="UP001431783">
    <property type="component" value="Unassembled WGS sequence"/>
</dbReference>
<accession>A0AAW1U4G3</accession>
<proteinExistence type="predicted"/>